<keyword evidence="3" id="KW-1185">Reference proteome</keyword>
<feature type="compositionally biased region" description="Polar residues" evidence="1">
    <location>
        <begin position="44"/>
        <end position="56"/>
    </location>
</feature>
<organism evidence="2 3">
    <name type="scientific">Neoarthrinium moseri</name>
    <dbReference type="NCBI Taxonomy" id="1658444"/>
    <lineage>
        <taxon>Eukaryota</taxon>
        <taxon>Fungi</taxon>
        <taxon>Dikarya</taxon>
        <taxon>Ascomycota</taxon>
        <taxon>Pezizomycotina</taxon>
        <taxon>Sordariomycetes</taxon>
        <taxon>Xylariomycetidae</taxon>
        <taxon>Amphisphaeriales</taxon>
        <taxon>Apiosporaceae</taxon>
        <taxon>Neoarthrinium</taxon>
    </lineage>
</organism>
<accession>A0A9Q0ARL7</accession>
<gene>
    <name evidence="2" type="ORF">JX265_004121</name>
</gene>
<dbReference type="InterPro" id="IPR029063">
    <property type="entry name" value="SAM-dependent_MTases_sf"/>
</dbReference>
<evidence type="ECO:0000313" key="3">
    <source>
        <dbReference type="Proteomes" id="UP000829685"/>
    </source>
</evidence>
<feature type="region of interest" description="Disordered" evidence="1">
    <location>
        <begin position="1"/>
        <end position="59"/>
    </location>
</feature>
<sequence length="547" mass="61250">MFDVYWTDHNRELVGERATRKEREEREGKSRERSSQKKQENARHSVSTNGSASSERSFGLFSSRKKFTTLGRLDLTSTSSEPATDATKERGISSYGVKRLLSHQESPGATVKPMNAEDLPVQQPEPIDGNSSLSSRGTPRMAPLPFDDSDSALLLTRLQTPPPVEHRGNNMQFLSGIRSSNQLYGTEMLKPGNPDTWKPPHEWNCSSSPEISTPALDEKTKGLRIRGEQGHYMSPGLTTLQREVRMMAAASPELMLANMRSEMGDASDARVYKEIEMTKKRWLFSALHQHEGYADFRHESFHVTAPSSPRAVRLLAVYETQASATFLAALHPNVKISHLSPSPISPDLFPNVQPILVPTISASAASHPLPPQLFSAVTCLSMPTLFASTEIPRFLRQVNRCLTPGGALYLTIIDPEPESTSMGPKLRQWMIDKLTINLERMCRTTVPSRTLPAWLAVRRLRGKGSTISTRSVPAVPEGLTKIQGVKDQSSIEVELRCLVMRMLWQEVWGSFVHAKTWWWEEQDIVDECIELGTYWKYSHVVAVKESS</sequence>
<comment type="caution">
    <text evidence="2">The sequence shown here is derived from an EMBL/GenBank/DDBJ whole genome shotgun (WGS) entry which is preliminary data.</text>
</comment>
<dbReference type="SUPFAM" id="SSF53335">
    <property type="entry name" value="S-adenosyl-L-methionine-dependent methyltransferases"/>
    <property type="match status" value="1"/>
</dbReference>
<feature type="compositionally biased region" description="Basic and acidic residues" evidence="1">
    <location>
        <begin position="1"/>
        <end position="43"/>
    </location>
</feature>
<protein>
    <submittedName>
        <fullName evidence="2">Uncharacterized protein</fullName>
    </submittedName>
</protein>
<dbReference type="AlphaFoldDB" id="A0A9Q0ARL7"/>
<proteinExistence type="predicted"/>
<evidence type="ECO:0000256" key="1">
    <source>
        <dbReference type="SAM" id="MobiDB-lite"/>
    </source>
</evidence>
<dbReference type="Proteomes" id="UP000829685">
    <property type="component" value="Unassembled WGS sequence"/>
</dbReference>
<evidence type="ECO:0000313" key="2">
    <source>
        <dbReference type="EMBL" id="KAI1876595.1"/>
    </source>
</evidence>
<dbReference type="EMBL" id="JAFIMR010000007">
    <property type="protein sequence ID" value="KAI1876595.1"/>
    <property type="molecule type" value="Genomic_DNA"/>
</dbReference>
<reference evidence="2" key="1">
    <citation type="submission" date="2021-03" db="EMBL/GenBank/DDBJ databases">
        <title>Revisited historic fungal species revealed as producer of novel bioactive compounds through whole genome sequencing and comparative genomics.</title>
        <authorList>
            <person name="Vignolle G.A."/>
            <person name="Hochenegger N."/>
            <person name="Mach R.L."/>
            <person name="Mach-Aigner A.R."/>
            <person name="Javad Rahimi M."/>
            <person name="Salim K.A."/>
            <person name="Chan C.M."/>
            <person name="Lim L.B.L."/>
            <person name="Cai F."/>
            <person name="Druzhinina I.S."/>
            <person name="U'Ren J.M."/>
            <person name="Derntl C."/>
        </authorList>
    </citation>
    <scope>NUCLEOTIDE SEQUENCE</scope>
    <source>
        <strain evidence="2">TUCIM 5799</strain>
    </source>
</reference>
<name>A0A9Q0ARL7_9PEZI</name>
<dbReference type="Gene3D" id="3.40.50.150">
    <property type="entry name" value="Vaccinia Virus protein VP39"/>
    <property type="match status" value="1"/>
</dbReference>
<feature type="region of interest" description="Disordered" evidence="1">
    <location>
        <begin position="71"/>
        <end position="148"/>
    </location>
</feature>